<reference evidence="2 3" key="1">
    <citation type="submission" date="2016-07" db="EMBL/GenBank/DDBJ databases">
        <title>High microdiversification within the ubiquitous acI lineage of Actinobacteria.</title>
        <authorList>
            <person name="Neuenschwander S.M."/>
            <person name="Salcher M."/>
            <person name="Ghai R."/>
            <person name="Pernthaler J."/>
        </authorList>
    </citation>
    <scope>NUCLEOTIDE SEQUENCE [LARGE SCALE GENOMIC DNA]</scope>
    <source>
        <strain evidence="2">MMS-VB-114</strain>
    </source>
</reference>
<sequence length="225" mass="24661">MTTVILLRHAHSIANEKGILAGRASGVNLSAKGTEQASLLSSRLGNAKFRDIRISPLERCLATLEPWLRSQASSVRKKIVFDPNVSEVDYGDWTGKKLLALSLRKEWRIVQKSPSQMVFPRGEGLLQVQQRAEKALHQSIKKAGSGVSLIVSHGDVIKSLIATALDLELDKFQKIVIDPASISVLDFNKGTFRLLHLNDSTTNFEYLSQTKRSNKTLVGGGSGSK</sequence>
<organism evidence="2 3">
    <name type="scientific">Candidatus Planktophila limnetica</name>
    <dbReference type="NCBI Taxonomy" id="573600"/>
    <lineage>
        <taxon>Bacteria</taxon>
        <taxon>Bacillati</taxon>
        <taxon>Actinomycetota</taxon>
        <taxon>Actinomycetes</taxon>
        <taxon>Candidatus Nanopelagicales</taxon>
        <taxon>Candidatus Nanopelagicaceae</taxon>
        <taxon>Candidatus Planktophila</taxon>
    </lineage>
</organism>
<dbReference type="PANTHER" id="PTHR46517:SF1">
    <property type="entry name" value="FRUCTOSE-2,6-BISPHOSPHATASE TIGAR"/>
    <property type="match status" value="1"/>
</dbReference>
<protein>
    <submittedName>
        <fullName evidence="2">Broad specificity phosphatase PhoE like protein</fullName>
    </submittedName>
</protein>
<dbReference type="GO" id="GO:0045820">
    <property type="term" value="P:negative regulation of glycolytic process"/>
    <property type="evidence" value="ECO:0007669"/>
    <property type="project" value="TreeGrafter"/>
</dbReference>
<accession>A0A249LFJ1</accession>
<dbReference type="Pfam" id="PF00300">
    <property type="entry name" value="His_Phos_1"/>
    <property type="match status" value="1"/>
</dbReference>
<dbReference type="CDD" id="cd07067">
    <property type="entry name" value="HP_PGM_like"/>
    <property type="match status" value="1"/>
</dbReference>
<dbReference type="GO" id="GO:0004331">
    <property type="term" value="F:fructose-2,6-bisphosphate 2-phosphatase activity"/>
    <property type="evidence" value="ECO:0007669"/>
    <property type="project" value="TreeGrafter"/>
</dbReference>
<dbReference type="OrthoDB" id="4120859at2"/>
<dbReference type="Gene3D" id="3.40.50.1240">
    <property type="entry name" value="Phosphoglycerate mutase-like"/>
    <property type="match status" value="1"/>
</dbReference>
<dbReference type="GO" id="GO:0043456">
    <property type="term" value="P:regulation of pentose-phosphate shunt"/>
    <property type="evidence" value="ECO:0007669"/>
    <property type="project" value="TreeGrafter"/>
</dbReference>
<dbReference type="RefSeq" id="WP_095698003.1">
    <property type="nucleotide sequence ID" value="NZ_CP016782.1"/>
</dbReference>
<dbReference type="SMART" id="SM00855">
    <property type="entry name" value="PGAM"/>
    <property type="match status" value="1"/>
</dbReference>
<dbReference type="AlphaFoldDB" id="A0A249LFJ1"/>
<dbReference type="EMBL" id="CP016782">
    <property type="protein sequence ID" value="ASY27706.1"/>
    <property type="molecule type" value="Genomic_DNA"/>
</dbReference>
<dbReference type="InterPro" id="IPR029033">
    <property type="entry name" value="His_PPase_superfam"/>
</dbReference>
<keyword evidence="3" id="KW-1185">Reference proteome</keyword>
<dbReference type="SUPFAM" id="SSF53254">
    <property type="entry name" value="Phosphoglycerate mutase-like"/>
    <property type="match status" value="1"/>
</dbReference>
<evidence type="ECO:0000313" key="2">
    <source>
        <dbReference type="EMBL" id="ASY27706.1"/>
    </source>
</evidence>
<dbReference type="KEGG" id="plim:PHILAsVB114_03450"/>
<dbReference type="Proteomes" id="UP000217221">
    <property type="component" value="Chromosome"/>
</dbReference>
<dbReference type="PANTHER" id="PTHR46517">
    <property type="entry name" value="FRUCTOSE-2,6-BISPHOSPHATASE TIGAR"/>
    <property type="match status" value="1"/>
</dbReference>
<dbReference type="GO" id="GO:0005829">
    <property type="term" value="C:cytosol"/>
    <property type="evidence" value="ECO:0007669"/>
    <property type="project" value="TreeGrafter"/>
</dbReference>
<keyword evidence="1" id="KW-0378">Hydrolase</keyword>
<evidence type="ECO:0000313" key="3">
    <source>
        <dbReference type="Proteomes" id="UP000217221"/>
    </source>
</evidence>
<proteinExistence type="predicted"/>
<gene>
    <name evidence="2" type="ORF">PHILAsVB114_03450</name>
</gene>
<dbReference type="InterPro" id="IPR051695">
    <property type="entry name" value="Phosphoglycerate_Mutase"/>
</dbReference>
<dbReference type="InterPro" id="IPR013078">
    <property type="entry name" value="His_Pase_superF_clade-1"/>
</dbReference>
<evidence type="ECO:0000256" key="1">
    <source>
        <dbReference type="ARBA" id="ARBA00022801"/>
    </source>
</evidence>
<name>A0A249LFJ1_9ACTN</name>